<gene>
    <name evidence="1" type="ORF">C2L65_26370</name>
</gene>
<reference evidence="1 2" key="1">
    <citation type="submission" date="2018-01" db="EMBL/GenBank/DDBJ databases">
        <title>Species boundaries and ecological features among Paraburkholderia terrae DSMZ17804T, P. hospita DSMZ17164T and P. caribensis DSMZ13236T.</title>
        <authorList>
            <person name="Pratama A.A."/>
        </authorList>
    </citation>
    <scope>NUCLEOTIDE SEQUENCE [LARGE SCALE GENOMIC DNA]</scope>
    <source>
        <strain evidence="1 2">DSM 17804</strain>
    </source>
</reference>
<evidence type="ECO:0000313" key="1">
    <source>
        <dbReference type="EMBL" id="AUT63086.1"/>
    </source>
</evidence>
<dbReference type="KEGG" id="pter:C2L65_26370"/>
<accession>A0A2I8EU57</accession>
<evidence type="ECO:0000313" key="2">
    <source>
        <dbReference type="Proteomes" id="UP000243502"/>
    </source>
</evidence>
<organism evidence="1 2">
    <name type="scientific">Paraburkholderia terrae</name>
    <dbReference type="NCBI Taxonomy" id="311230"/>
    <lineage>
        <taxon>Bacteria</taxon>
        <taxon>Pseudomonadati</taxon>
        <taxon>Pseudomonadota</taxon>
        <taxon>Betaproteobacteria</taxon>
        <taxon>Burkholderiales</taxon>
        <taxon>Burkholderiaceae</taxon>
        <taxon>Paraburkholderia</taxon>
    </lineage>
</organism>
<dbReference type="AlphaFoldDB" id="A0A2I8EU57"/>
<dbReference type="EMBL" id="CP026112">
    <property type="protein sequence ID" value="AUT63086.1"/>
    <property type="molecule type" value="Genomic_DNA"/>
</dbReference>
<proteinExistence type="predicted"/>
<name>A0A2I8EU57_9BURK</name>
<sequence>MKRSDTRTLVEDVGKKRDAMAALALYDHSIQCGHKRIALLRYLDAKDLAAPLTRQHHAYAQTVASSLSVGDMESIARQAVERSRQRWSEGAKKKCACRAHRRT</sequence>
<protein>
    <submittedName>
        <fullName evidence="1">Uncharacterized protein</fullName>
    </submittedName>
</protein>
<dbReference type="Proteomes" id="UP000243502">
    <property type="component" value="Chromosome 2"/>
</dbReference>